<proteinExistence type="predicted"/>
<dbReference type="PANTHER" id="PTHR46705">
    <property type="entry name" value="PROTEIN CBG09805"/>
    <property type="match status" value="1"/>
</dbReference>
<dbReference type="WBParaSite" id="SVE_1328600.1">
    <property type="protein sequence ID" value="SVE_1328600.1"/>
    <property type="gene ID" value="SVE_1328600"/>
</dbReference>
<dbReference type="InterPro" id="IPR002602">
    <property type="entry name" value="DB"/>
</dbReference>
<dbReference type="PROSITE" id="PS51257">
    <property type="entry name" value="PROKAR_LIPOPROTEIN"/>
    <property type="match status" value="1"/>
</dbReference>
<dbReference type="Proteomes" id="UP000035680">
    <property type="component" value="Unassembled WGS sequence"/>
</dbReference>
<feature type="chain" id="PRO_5005330038" evidence="1">
    <location>
        <begin position="24"/>
        <end position="228"/>
    </location>
</feature>
<name>A0A0K0FS93_STRVS</name>
<dbReference type="PANTHER" id="PTHR46705:SF9">
    <property type="entry name" value="DOMAIN OF UNKNOWN FUNCTION DB DOMAIN-CONTAINING PROTEIN"/>
    <property type="match status" value="1"/>
</dbReference>
<organism evidence="3 4">
    <name type="scientific">Strongyloides venezuelensis</name>
    <name type="common">Threadworm</name>
    <dbReference type="NCBI Taxonomy" id="75913"/>
    <lineage>
        <taxon>Eukaryota</taxon>
        <taxon>Metazoa</taxon>
        <taxon>Ecdysozoa</taxon>
        <taxon>Nematoda</taxon>
        <taxon>Chromadorea</taxon>
        <taxon>Rhabditida</taxon>
        <taxon>Tylenchina</taxon>
        <taxon>Panagrolaimomorpha</taxon>
        <taxon>Strongyloidoidea</taxon>
        <taxon>Strongyloididae</taxon>
        <taxon>Strongyloides</taxon>
    </lineage>
</organism>
<feature type="signal peptide" evidence="1">
    <location>
        <begin position="1"/>
        <end position="23"/>
    </location>
</feature>
<keyword evidence="1" id="KW-0732">Signal</keyword>
<reference evidence="3" key="1">
    <citation type="submission" date="2014-07" db="EMBL/GenBank/DDBJ databases">
        <authorList>
            <person name="Martin A.A"/>
            <person name="De Silva N."/>
        </authorList>
    </citation>
    <scope>NUCLEOTIDE SEQUENCE</scope>
</reference>
<evidence type="ECO:0000313" key="4">
    <source>
        <dbReference type="WBParaSite" id="SVE_1328600.1"/>
    </source>
</evidence>
<feature type="domain" description="Domain of unknown function DB" evidence="2">
    <location>
        <begin position="107"/>
        <end position="209"/>
    </location>
</feature>
<protein>
    <submittedName>
        <fullName evidence="4">DB domain-containing protein</fullName>
    </submittedName>
</protein>
<dbReference type="STRING" id="75913.A0A0K0FS93"/>
<reference evidence="4" key="2">
    <citation type="submission" date="2015-08" db="UniProtKB">
        <authorList>
            <consortium name="WormBaseParasite"/>
        </authorList>
    </citation>
    <scope>IDENTIFICATION</scope>
</reference>
<dbReference type="Pfam" id="PF01682">
    <property type="entry name" value="DB"/>
    <property type="match status" value="1"/>
</dbReference>
<evidence type="ECO:0000259" key="2">
    <source>
        <dbReference type="Pfam" id="PF01682"/>
    </source>
</evidence>
<sequence length="228" mass="24828">MSKGFIIIIGVSLLLSTIYGCLSSGVCGGGGGCAPPPPPPVCARSGCGSGYTCGQYGCFQASRARMAGSKIMTSGKDDDLIRSDGMINNEKLWQVGAMEADQQFYQCCVNNQLPDSCLDKCSYTGYTRDSIRNMFMRLDSCPLQAASVIHFCAAKGQNHLQCCGARGVHTTIAGPKCLVFCDQTPGNVTQLDFTYLPCYERFEEMKSCFYNNVFTTLINNKYQKLARH</sequence>
<accession>A0A0K0FS93</accession>
<evidence type="ECO:0000256" key="1">
    <source>
        <dbReference type="SAM" id="SignalP"/>
    </source>
</evidence>
<evidence type="ECO:0000313" key="3">
    <source>
        <dbReference type="Proteomes" id="UP000035680"/>
    </source>
</evidence>
<dbReference type="AlphaFoldDB" id="A0A0K0FS93"/>
<keyword evidence="3" id="KW-1185">Reference proteome</keyword>